<gene>
    <name evidence="1" type="ORF">METZ01_LOCUS438970</name>
</gene>
<dbReference type="AlphaFoldDB" id="A0A382YS52"/>
<feature type="non-terminal residue" evidence="1">
    <location>
        <position position="155"/>
    </location>
</feature>
<dbReference type="EMBL" id="UINC01178127">
    <property type="protein sequence ID" value="SVD86116.1"/>
    <property type="molecule type" value="Genomic_DNA"/>
</dbReference>
<name>A0A382YS52_9ZZZZ</name>
<reference evidence="1" key="1">
    <citation type="submission" date="2018-05" db="EMBL/GenBank/DDBJ databases">
        <authorList>
            <person name="Lanie J.A."/>
            <person name="Ng W.-L."/>
            <person name="Kazmierczak K.M."/>
            <person name="Andrzejewski T.M."/>
            <person name="Davidsen T.M."/>
            <person name="Wayne K.J."/>
            <person name="Tettelin H."/>
            <person name="Glass J.I."/>
            <person name="Rusch D."/>
            <person name="Podicherti R."/>
            <person name="Tsui H.-C.T."/>
            <person name="Winkler M.E."/>
        </authorList>
    </citation>
    <scope>NUCLEOTIDE SEQUENCE</scope>
</reference>
<organism evidence="1">
    <name type="scientific">marine metagenome</name>
    <dbReference type="NCBI Taxonomy" id="408172"/>
    <lineage>
        <taxon>unclassified sequences</taxon>
        <taxon>metagenomes</taxon>
        <taxon>ecological metagenomes</taxon>
    </lineage>
</organism>
<evidence type="ECO:0000313" key="1">
    <source>
        <dbReference type="EMBL" id="SVD86116.1"/>
    </source>
</evidence>
<sequence>MTHKISLSENEQRIAEWVGKKRTANARRKNLPDTKIGDQSFEVTDLEGFAAELAFCKLMNIYPDLETGDFLPNYDCVDCNGVTYDVKTTDIPHGHLMATLKKKKNPPDKYVLSIGVFPDYELIGEIGAKEFLQVGNIKNFGKGPCYALTQAELNP</sequence>
<protein>
    <submittedName>
        <fullName evidence="1">Uncharacterized protein</fullName>
    </submittedName>
</protein>
<accession>A0A382YS52</accession>
<proteinExistence type="predicted"/>